<accession>A0A4V6A688</accession>
<organism evidence="4 5">
    <name type="scientific">Steinernema carpocapsae</name>
    <name type="common">Entomopathogenic nematode</name>
    <dbReference type="NCBI Taxonomy" id="34508"/>
    <lineage>
        <taxon>Eukaryota</taxon>
        <taxon>Metazoa</taxon>
        <taxon>Ecdysozoa</taxon>
        <taxon>Nematoda</taxon>
        <taxon>Chromadorea</taxon>
        <taxon>Rhabditida</taxon>
        <taxon>Tylenchina</taxon>
        <taxon>Panagrolaimomorpha</taxon>
        <taxon>Strongyloidoidea</taxon>
        <taxon>Steinernematidae</taxon>
        <taxon>Steinernema</taxon>
    </lineage>
</organism>
<feature type="chain" id="PRO_5020782596" description="G-protein coupled receptors family 1 profile domain-containing protein" evidence="3">
    <location>
        <begin position="22"/>
        <end position="822"/>
    </location>
</feature>
<feature type="transmembrane region" description="Helical" evidence="2">
    <location>
        <begin position="502"/>
        <end position="524"/>
    </location>
</feature>
<feature type="compositionally biased region" description="Basic and acidic residues" evidence="1">
    <location>
        <begin position="744"/>
        <end position="755"/>
    </location>
</feature>
<dbReference type="EMBL" id="AZBU02000002">
    <property type="protein sequence ID" value="TKR93895.1"/>
    <property type="molecule type" value="Genomic_DNA"/>
</dbReference>
<feature type="transmembrane region" description="Helical" evidence="2">
    <location>
        <begin position="394"/>
        <end position="418"/>
    </location>
</feature>
<keyword evidence="3" id="KW-0732">Signal</keyword>
<evidence type="ECO:0000256" key="3">
    <source>
        <dbReference type="SAM" id="SignalP"/>
    </source>
</evidence>
<reference evidence="4 5" key="1">
    <citation type="journal article" date="2015" name="Genome Biol.">
        <title>Comparative genomics of Steinernema reveals deeply conserved gene regulatory networks.</title>
        <authorList>
            <person name="Dillman A.R."/>
            <person name="Macchietto M."/>
            <person name="Porter C.F."/>
            <person name="Rogers A."/>
            <person name="Williams B."/>
            <person name="Antoshechkin I."/>
            <person name="Lee M.M."/>
            <person name="Goodwin Z."/>
            <person name="Lu X."/>
            <person name="Lewis E.E."/>
            <person name="Goodrich-Blair H."/>
            <person name="Stock S.P."/>
            <person name="Adams B.J."/>
            <person name="Sternberg P.W."/>
            <person name="Mortazavi A."/>
        </authorList>
    </citation>
    <scope>NUCLEOTIDE SEQUENCE [LARGE SCALE GENOMIC DNA]</scope>
    <source>
        <strain evidence="4 5">ALL</strain>
    </source>
</reference>
<comment type="caution">
    <text evidence="4">The sequence shown here is derived from an EMBL/GenBank/DDBJ whole genome shotgun (WGS) entry which is preliminary data.</text>
</comment>
<feature type="transmembrane region" description="Helical" evidence="2">
    <location>
        <begin position="472"/>
        <end position="490"/>
    </location>
</feature>
<protein>
    <recommendedName>
        <fullName evidence="6">G-protein coupled receptors family 1 profile domain-containing protein</fullName>
    </recommendedName>
</protein>
<keyword evidence="2" id="KW-0472">Membrane</keyword>
<evidence type="ECO:0000313" key="4">
    <source>
        <dbReference type="EMBL" id="TKR93895.1"/>
    </source>
</evidence>
<dbReference type="OrthoDB" id="5870282at2759"/>
<feature type="region of interest" description="Disordered" evidence="1">
    <location>
        <begin position="737"/>
        <end position="783"/>
    </location>
</feature>
<dbReference type="Proteomes" id="UP000298663">
    <property type="component" value="Unassembled WGS sequence"/>
</dbReference>
<keyword evidence="5" id="KW-1185">Reference proteome</keyword>
<gene>
    <name evidence="4" type="ORF">L596_008267</name>
</gene>
<evidence type="ECO:0000256" key="1">
    <source>
        <dbReference type="SAM" id="MobiDB-lite"/>
    </source>
</evidence>
<sequence length="822" mass="94419">MPSSLLNATVLAAAILSGVGAFESLRWMPPFGNSEHLRTLCTDNNHQVVIRGRDPALLHNLLRHDILCWREPQNYMSRKYTGLIWLMKALGFCDINRVVNWRQRGVEYHRNFQRDILRAAFALVCRRTDDIGRYRLARHAAIFRIMFEQQNEDRNQICERVISVYTDLYNRCHVAQSHGRLRLIDKICSGRSAVHLIKMRAFFRRFSRSCDSFDDFFRHNEIAQYQLGHALANDTAFMNMLSSNLITAVSSDSQLPHLVLKTRLLLQHFSLAAIKLKRQIDGAIKCELQNNSEFLLYEDGEDADTTSENGTNLTSVEYVQFGESEEVQDERRCTHAENVYFDLPDSAAYNLMGEQAMFSVRVEMVLLCVVVTNTVFLSVLLVQTRGHLSTATMLFIFNILFSNALFIASFVCLFSDLLEEAPYGQITEEHLSGGTAPSLVVAETLQTHLFAETEFLKHLVQETLYSLAQNGSLLGLIHLLVLVLVVINRSMSGKAIRLSRRYVICIFALVWLFLIVTHLIFSALQFSAITNLDSLFSRLAMGRRSLDCTIKLASDYEEIGERCDKVAPFHRFGVYLLRGHTLFTLLFLSASMVIFTVTLAYHWKVRRQHDFLTSGLRYLFSFHYPSTFLQRTQSPPAPRNALPHASSLDRRLLRLCNWPDLRRNRRFLGFRSQRGRRTRSFLPNRPDRRLCRPRLQSSPCGCPHSGPSSKDEMLYLCRVEHGDVLLLAMANASRYEDSQEEEAEARVVDDGDRGNRRFQQQSDHEHKRIRDRGDSETSLHPAGHPIFALPPELRLCDLQLGCVSELPRIEFYVRRGEIDNKK</sequence>
<feature type="transmembrane region" description="Helical" evidence="2">
    <location>
        <begin position="582"/>
        <end position="603"/>
    </location>
</feature>
<proteinExistence type="predicted"/>
<feature type="transmembrane region" description="Helical" evidence="2">
    <location>
        <begin position="364"/>
        <end position="382"/>
    </location>
</feature>
<reference evidence="4 5" key="2">
    <citation type="journal article" date="2019" name="G3 (Bethesda)">
        <title>Hybrid Assembly of the Genome of the Entomopathogenic Nematode Steinernema carpocapsae Identifies the X-Chromosome.</title>
        <authorList>
            <person name="Serra L."/>
            <person name="Macchietto M."/>
            <person name="Macias-Munoz A."/>
            <person name="McGill C.J."/>
            <person name="Rodriguez I.M."/>
            <person name="Rodriguez B."/>
            <person name="Murad R."/>
            <person name="Mortazavi A."/>
        </authorList>
    </citation>
    <scope>NUCLEOTIDE SEQUENCE [LARGE SCALE GENOMIC DNA]</scope>
    <source>
        <strain evidence="4 5">ALL</strain>
    </source>
</reference>
<keyword evidence="2" id="KW-0812">Transmembrane</keyword>
<evidence type="ECO:0000256" key="2">
    <source>
        <dbReference type="SAM" id="Phobius"/>
    </source>
</evidence>
<evidence type="ECO:0008006" key="6">
    <source>
        <dbReference type="Google" id="ProtNLM"/>
    </source>
</evidence>
<name>A0A4V6A688_STECR</name>
<evidence type="ECO:0000313" key="5">
    <source>
        <dbReference type="Proteomes" id="UP000298663"/>
    </source>
</evidence>
<feature type="signal peptide" evidence="3">
    <location>
        <begin position="1"/>
        <end position="21"/>
    </location>
</feature>
<dbReference type="AlphaFoldDB" id="A0A4V6A688"/>
<feature type="compositionally biased region" description="Basic and acidic residues" evidence="1">
    <location>
        <begin position="762"/>
        <end position="777"/>
    </location>
</feature>
<keyword evidence="2" id="KW-1133">Transmembrane helix</keyword>